<dbReference type="InterPro" id="IPR011990">
    <property type="entry name" value="TPR-like_helical_dom_sf"/>
</dbReference>
<evidence type="ECO:0000256" key="1">
    <source>
        <dbReference type="ARBA" id="ARBA00004922"/>
    </source>
</evidence>
<reference evidence="9 10" key="1">
    <citation type="submission" date="2016-04" db="EMBL/GenBank/DDBJ databases">
        <title>Draft genome sequence of freshwater magnetotactic bacteria Magnetospirillum marisnigri SP-1 and Magnetospirillum moscoviense BB-1.</title>
        <authorList>
            <person name="Koziaeva V."/>
            <person name="Dziuba M.V."/>
            <person name="Ivanov T.M."/>
            <person name="Kuznetsov B."/>
            <person name="Grouzdev D.S."/>
        </authorList>
    </citation>
    <scope>NUCLEOTIDE SEQUENCE [LARGE SCALE GENOMIC DNA]</scope>
    <source>
        <strain evidence="9 10">BB-1</strain>
    </source>
</reference>
<dbReference type="GO" id="GO:0097363">
    <property type="term" value="F:protein O-acetylglucosaminyltransferase activity"/>
    <property type="evidence" value="ECO:0007669"/>
    <property type="project" value="UniProtKB-EC"/>
</dbReference>
<evidence type="ECO:0000256" key="5">
    <source>
        <dbReference type="ARBA" id="ARBA00022679"/>
    </source>
</evidence>
<dbReference type="EC" id="2.4.1.255" evidence="3"/>
<evidence type="ECO:0000256" key="2">
    <source>
        <dbReference type="ARBA" id="ARBA00005386"/>
    </source>
</evidence>
<dbReference type="AlphaFoldDB" id="A0A178MEV8"/>
<dbReference type="InterPro" id="IPR029489">
    <property type="entry name" value="OGT/SEC/SPY_C"/>
</dbReference>
<dbReference type="STRING" id="1437059.A6A05_04170"/>
<keyword evidence="10" id="KW-1185">Reference proteome</keyword>
<evidence type="ECO:0000313" key="10">
    <source>
        <dbReference type="Proteomes" id="UP000078543"/>
    </source>
</evidence>
<evidence type="ECO:0000256" key="6">
    <source>
        <dbReference type="ARBA" id="ARBA00022737"/>
    </source>
</evidence>
<comment type="similarity">
    <text evidence="2">Belongs to the glycosyltransferase 41 family. O-GlcNAc transferase subfamily.</text>
</comment>
<keyword evidence="6" id="KW-0677">Repeat</keyword>
<protein>
    <recommendedName>
        <fullName evidence="3">protein O-GlcNAc transferase</fullName>
        <ecNumber evidence="3">2.4.1.255</ecNumber>
    </recommendedName>
</protein>
<sequence>MRPSPHAAFAVAVQLFSAGRLQESDAEARKALATSPGDQQVLRLLAAIAYQRADFAGSARILQQLAKRSPTDAMLQNDLGAALEKIGKNSLAAAAYQAAVRHAPGLAVAWRNLGNVQSALGRWSDAVASYQNAQHHGLADRALFHNMALAHEACGQTDRAEQAYRAALSHGPVGPATVSAFATFLMGRALAFDRADTDKQADNAEAARLLTELAKFVPTDASVQVRLGDLALGRGAPHQAFNHYRQALAINADDMTCWKAMLSTALHLNHLTLAELEALHRQYGQRLQDLAGRNPPKARRPRKAGTKLRIGYLSSDFRQHSVARNMLPIISAHDRDRFSIHCYADIARPDEMTRRFRELADGWRDIHGKSDKETAEIIASDGLDILVCLAAHFDANRPSVLAWRPAPVQVSLHDVATTGLSTVDYLLADPVLAPRRGPEFFAERVFRLPTFYHANFPADASAPNERLGQAPPVFGFFGNPAKISPESLMAWGRILAALPDARMVFKYYDRFADQDLGRSIRQAIESAGASAEQVMLVTQSQTTADHLQHYDGIDIALDSFPFCGSTTTFEALVMGKPMVTLASDRMIGRWSASMLKALGLTDLVAVTVEDYVRIAVQAGHSVANWRTRAGEIRETLRTSSLCRPDLRTRQIERFYRAVASRQ</sequence>
<proteinExistence type="inferred from homology"/>
<accession>A0A178MEV8</accession>
<dbReference type="SUPFAM" id="SSF48452">
    <property type="entry name" value="TPR-like"/>
    <property type="match status" value="1"/>
</dbReference>
<feature type="domain" description="O-GlcNAc transferase C-terminal" evidence="8">
    <location>
        <begin position="473"/>
        <end position="640"/>
    </location>
</feature>
<keyword evidence="5" id="KW-0808">Transferase</keyword>
<gene>
    <name evidence="9" type="ORF">A6A05_04170</name>
</gene>
<dbReference type="SMART" id="SM00028">
    <property type="entry name" value="TPR"/>
    <property type="match status" value="4"/>
</dbReference>
<dbReference type="InterPro" id="IPR019734">
    <property type="entry name" value="TPR_rpt"/>
</dbReference>
<comment type="caution">
    <text evidence="9">The sequence shown here is derived from an EMBL/GenBank/DDBJ whole genome shotgun (WGS) entry which is preliminary data.</text>
</comment>
<feature type="domain" description="O-GlcNAc transferase C-terminal" evidence="8">
    <location>
        <begin position="302"/>
        <end position="450"/>
    </location>
</feature>
<evidence type="ECO:0000259" key="8">
    <source>
        <dbReference type="Pfam" id="PF13844"/>
    </source>
</evidence>
<dbReference type="EMBL" id="LWQU01000174">
    <property type="protein sequence ID" value="OAN46424.1"/>
    <property type="molecule type" value="Genomic_DNA"/>
</dbReference>
<name>A0A178MEV8_9PROT</name>
<dbReference type="InterPro" id="IPR051939">
    <property type="entry name" value="Glycosyltr_41/O-GlcNAc_trsf"/>
</dbReference>
<dbReference type="Gene3D" id="3.40.50.2000">
    <property type="entry name" value="Glycogen Phosphorylase B"/>
    <property type="match status" value="1"/>
</dbReference>
<keyword evidence="4" id="KW-0328">Glycosyltransferase</keyword>
<evidence type="ECO:0000256" key="4">
    <source>
        <dbReference type="ARBA" id="ARBA00022676"/>
    </source>
</evidence>
<dbReference type="Gene3D" id="3.40.50.11380">
    <property type="match status" value="1"/>
</dbReference>
<dbReference type="Gene3D" id="1.25.40.10">
    <property type="entry name" value="Tetratricopeptide repeat domain"/>
    <property type="match status" value="2"/>
</dbReference>
<keyword evidence="7" id="KW-0802">TPR repeat</keyword>
<dbReference type="Pfam" id="PF13176">
    <property type="entry name" value="TPR_7"/>
    <property type="match status" value="2"/>
</dbReference>
<dbReference type="PANTHER" id="PTHR44835">
    <property type="entry name" value="UDP-N-ACETYLGLUCOSAMINE--PEPTIDE N-ACETYLGLUCOSAMINYLTRANSFERASE SPINDLY-RELATED"/>
    <property type="match status" value="1"/>
</dbReference>
<dbReference type="Pfam" id="PF13844">
    <property type="entry name" value="Glyco_transf_41"/>
    <property type="match status" value="2"/>
</dbReference>
<evidence type="ECO:0000256" key="3">
    <source>
        <dbReference type="ARBA" id="ARBA00011970"/>
    </source>
</evidence>
<comment type="pathway">
    <text evidence="1">Protein modification; protein glycosylation.</text>
</comment>
<dbReference type="PANTHER" id="PTHR44835:SF1">
    <property type="entry name" value="PROTEIN O-GLCNAC TRANSFERASE"/>
    <property type="match status" value="1"/>
</dbReference>
<organism evidence="9 10">
    <name type="scientific">Magnetospirillum moscoviense</name>
    <dbReference type="NCBI Taxonomy" id="1437059"/>
    <lineage>
        <taxon>Bacteria</taxon>
        <taxon>Pseudomonadati</taxon>
        <taxon>Pseudomonadota</taxon>
        <taxon>Alphaproteobacteria</taxon>
        <taxon>Rhodospirillales</taxon>
        <taxon>Rhodospirillaceae</taxon>
        <taxon>Magnetospirillum</taxon>
    </lineage>
</organism>
<dbReference type="Proteomes" id="UP000078543">
    <property type="component" value="Unassembled WGS sequence"/>
</dbReference>
<evidence type="ECO:0000313" key="9">
    <source>
        <dbReference type="EMBL" id="OAN46424.1"/>
    </source>
</evidence>
<evidence type="ECO:0000256" key="7">
    <source>
        <dbReference type="ARBA" id="ARBA00022803"/>
    </source>
</evidence>